<evidence type="ECO:0000256" key="2">
    <source>
        <dbReference type="ARBA" id="ARBA00011245"/>
    </source>
</evidence>
<dbReference type="PANTHER" id="PTHR35803">
    <property type="entry name" value="GLUCAN 1,4-ALPHA-GLUCOSIDASE SUSB-RELATED"/>
    <property type="match status" value="1"/>
</dbReference>
<dbReference type="Gene3D" id="3.20.20.70">
    <property type="entry name" value="Aldolase class I"/>
    <property type="match status" value="1"/>
</dbReference>
<proteinExistence type="predicted"/>
<comment type="caution">
    <text evidence="7">The sequence shown here is derived from an EMBL/GenBank/DDBJ whole genome shotgun (WGS) entry which is preliminary data.</text>
</comment>
<evidence type="ECO:0000259" key="4">
    <source>
        <dbReference type="Pfam" id="PF10566"/>
    </source>
</evidence>
<evidence type="ECO:0000256" key="1">
    <source>
        <dbReference type="ARBA" id="ARBA00001913"/>
    </source>
</evidence>
<dbReference type="Pfam" id="PF10566">
    <property type="entry name" value="Glyco_hydro_97"/>
    <property type="match status" value="1"/>
</dbReference>
<keyword evidence="8" id="KW-1185">Reference proteome</keyword>
<organism evidence="7 8">
    <name type="scientific">Belliella marina</name>
    <dbReference type="NCBI Taxonomy" id="1644146"/>
    <lineage>
        <taxon>Bacteria</taxon>
        <taxon>Pseudomonadati</taxon>
        <taxon>Bacteroidota</taxon>
        <taxon>Cytophagia</taxon>
        <taxon>Cytophagales</taxon>
        <taxon>Cyclobacteriaceae</taxon>
        <taxon>Belliella</taxon>
    </lineage>
</organism>
<reference evidence="8" key="1">
    <citation type="journal article" date="2019" name="Int. J. Syst. Evol. Microbiol.">
        <title>The Global Catalogue of Microorganisms (GCM) 10K type strain sequencing project: providing services to taxonomists for standard genome sequencing and annotation.</title>
        <authorList>
            <consortium name="The Broad Institute Genomics Platform"/>
            <consortium name="The Broad Institute Genome Sequencing Center for Infectious Disease"/>
            <person name="Wu L."/>
            <person name="Ma J."/>
        </authorList>
    </citation>
    <scope>NUCLEOTIDE SEQUENCE [LARGE SCALE GENOMIC DNA]</scope>
    <source>
        <strain evidence="8">CGMCC 1.15180</strain>
    </source>
</reference>
<protein>
    <submittedName>
        <fullName evidence="7">Glycoside hydrolase family 97 catalytic domain-containing protein</fullName>
    </submittedName>
</protein>
<evidence type="ECO:0000313" key="8">
    <source>
        <dbReference type="Proteomes" id="UP001597361"/>
    </source>
</evidence>
<dbReference type="Gene3D" id="2.70.98.10">
    <property type="match status" value="1"/>
</dbReference>
<evidence type="ECO:0000256" key="3">
    <source>
        <dbReference type="ARBA" id="ARBA00022837"/>
    </source>
</evidence>
<gene>
    <name evidence="7" type="ORF">ACFSKL_08190</name>
</gene>
<feature type="domain" description="Glycosyl-hydrolase 97 C-terminal oligomerisation" evidence="6">
    <location>
        <begin position="555"/>
        <end position="650"/>
    </location>
</feature>
<keyword evidence="3" id="KW-0106">Calcium</keyword>
<dbReference type="InterPro" id="IPR013785">
    <property type="entry name" value="Aldolase_TIM"/>
</dbReference>
<dbReference type="InterPro" id="IPR052720">
    <property type="entry name" value="Glycosyl_hydrolase_97"/>
</dbReference>
<feature type="domain" description="Glycosyl-hydrolase 97 catalytic" evidence="4">
    <location>
        <begin position="322"/>
        <end position="474"/>
    </location>
</feature>
<dbReference type="Pfam" id="PF14509">
    <property type="entry name" value="GH97_C"/>
    <property type="match status" value="1"/>
</dbReference>
<sequence>MLKFNLKTFAIIILFIGVVFEGKSQTVLEATRTSISSPNGDFKMEVYQKELSPGKKQLYYVVHFKGKPIILESELGMLIENQLFESALDIPNDTADLWSENLDFMGVSNDQVDEEWKPLYGERNLIRNRYKELTLHFQKYGDPKDGLEEGHSGTFYDKRQQYRMNLVIRAYNEGIAFSYHFPETSNGLFLHITGEQTSFTLPGETMAYYERWAQGPYELRPLRDWPDESERPLTLTLENGLTVSLTEARLVDFARTKFRLSNSKANTLETSLYNKVDVISPYTTPWRVIMAADEPGKLLENNDLILNLNPENQIANTSWIKPGKVFRSDLTTEAAIKAVDFAVERNLQYVHLDAGWYGPEVKMSTDASTIDPDRDLDLQEVINYGAAKDIGIFVYVNQRPLSWQLDELLPLYQSWGLKGIKFGFVQVGSDKWTSWMHEAIRKAADHQLMVNVHDEYRPTGYSRTYPNLMTQEGIRGNEEMPDATHNTILPFTRYLAGAGDYTICYYNDRIKTTHAHQLALSVVYYSPLQYMYWYDKPHLYQGEKEIEFFDKVKTVWDDTKVINGEIGEYISVARRSGEDWFVGSITNNDGRRLSVPLDFLEEGQLYVAHIYEDDEKVQSRTQVNIHRYVVDKNDVLKFALKASGGAAFHLEPANEADMKQYKRLPKGRF</sequence>
<dbReference type="EMBL" id="JBHUHR010000022">
    <property type="protein sequence ID" value="MFD2034764.1"/>
    <property type="molecule type" value="Genomic_DNA"/>
</dbReference>
<dbReference type="Proteomes" id="UP001597361">
    <property type="component" value="Unassembled WGS sequence"/>
</dbReference>
<dbReference type="InterPro" id="IPR017853">
    <property type="entry name" value="GH"/>
</dbReference>
<evidence type="ECO:0000259" key="6">
    <source>
        <dbReference type="Pfam" id="PF14509"/>
    </source>
</evidence>
<comment type="subunit">
    <text evidence="2">Monomer.</text>
</comment>
<dbReference type="InterPro" id="IPR029483">
    <property type="entry name" value="GH97_C"/>
</dbReference>
<keyword evidence="7" id="KW-0378">Hydrolase</keyword>
<comment type="cofactor">
    <cofactor evidence="1">
        <name>Ca(2+)</name>
        <dbReference type="ChEBI" id="CHEBI:29108"/>
    </cofactor>
</comment>
<dbReference type="InterPro" id="IPR019563">
    <property type="entry name" value="GH97_catalytic"/>
</dbReference>
<dbReference type="RefSeq" id="WP_376885211.1">
    <property type="nucleotide sequence ID" value="NZ_JBHUHR010000022.1"/>
</dbReference>
<dbReference type="Pfam" id="PF14508">
    <property type="entry name" value="GH97_N"/>
    <property type="match status" value="1"/>
</dbReference>
<name>A0ABW4VJ89_9BACT</name>
<dbReference type="InterPro" id="IPR029486">
    <property type="entry name" value="GH97_N"/>
</dbReference>
<dbReference type="InterPro" id="IPR014718">
    <property type="entry name" value="GH-type_carb-bd"/>
</dbReference>
<dbReference type="SUPFAM" id="SSF51445">
    <property type="entry name" value="(Trans)glycosidases"/>
    <property type="match status" value="1"/>
</dbReference>
<dbReference type="PANTHER" id="PTHR35803:SF3">
    <property type="entry name" value="ALPHA-GLUCOSIDASE"/>
    <property type="match status" value="1"/>
</dbReference>
<evidence type="ECO:0000259" key="5">
    <source>
        <dbReference type="Pfam" id="PF14508"/>
    </source>
</evidence>
<feature type="domain" description="Glycosyl-hydrolase 97 N-terminal" evidence="5">
    <location>
        <begin position="35"/>
        <end position="309"/>
    </location>
</feature>
<accession>A0ABW4VJ89</accession>
<evidence type="ECO:0000313" key="7">
    <source>
        <dbReference type="EMBL" id="MFD2034764.1"/>
    </source>
</evidence>
<dbReference type="GO" id="GO:0016787">
    <property type="term" value="F:hydrolase activity"/>
    <property type="evidence" value="ECO:0007669"/>
    <property type="project" value="UniProtKB-KW"/>
</dbReference>